<evidence type="ECO:0000313" key="2">
    <source>
        <dbReference type="EMBL" id="KAJ3644632.1"/>
    </source>
</evidence>
<dbReference type="GO" id="GO:0005886">
    <property type="term" value="C:plasma membrane"/>
    <property type="evidence" value="ECO:0007669"/>
    <property type="project" value="TreeGrafter"/>
</dbReference>
<sequence>MRNQPQTALSSHVTLATARMSNLKSTEGLRKVFATPSIGSLAPLQLDTRRMSSAHTNLGVKKLKNAQVEVLKQELTECCLTHMQDSYRVHLNRLQGVRILDALIAMTTISKIGAEFAIHMVWAALSCIHHFLLRLRTENGLLQWFRRRQARKSIKTFDRLLMFLVPVYYSIVFNAVMTFFEEANIWEVEYFCSNLIERVLGSTDDKHRYESINEIISLIENTTLTNPLTSRQILQVLFDIADAQHWKWIDEGLLNKFLEMYYSSLTPEDNHHYNYESLEKGLETCLRAMGPNFDDNQLLFMICWMLNVVATERISDDNLLTFGSLLEHIANLYTERAPKRPLSERVLPSVLKTISSNNLLYSLLGHRILHSLVDRCKNKLIFDSPRIFLRNSRYNLVLNQFSKADKALFQRYREALHKTTVDSMLTHGVHKLYLENTYISIALFMVEIPCAYTAAAGVCLSMALQDAALDSKNIQMTHAHRLHATVVSLMSLICYIHRAEVFYDYVETIVDRRANFAPHLNPPLMLKYKYAQHHVLWNKPELFFEDWETRYGLWRCFKNQENIVVVQTAPTNLPAPSTSGIEK</sequence>
<dbReference type="SUPFAM" id="SSF48371">
    <property type="entry name" value="ARM repeat"/>
    <property type="match status" value="1"/>
</dbReference>
<dbReference type="Proteomes" id="UP001168821">
    <property type="component" value="Unassembled WGS sequence"/>
</dbReference>
<dbReference type="AlphaFoldDB" id="A0AA38M6N5"/>
<evidence type="ECO:0000313" key="3">
    <source>
        <dbReference type="Proteomes" id="UP001168821"/>
    </source>
</evidence>
<reference evidence="2" key="1">
    <citation type="journal article" date="2023" name="G3 (Bethesda)">
        <title>Whole genome assemblies of Zophobas morio and Tenebrio molitor.</title>
        <authorList>
            <person name="Kaur S."/>
            <person name="Stinson S.A."/>
            <person name="diCenzo G.C."/>
        </authorList>
    </citation>
    <scope>NUCLEOTIDE SEQUENCE</scope>
    <source>
        <strain evidence="2">QUZm001</strain>
    </source>
</reference>
<keyword evidence="3" id="KW-1185">Reference proteome</keyword>
<dbReference type="GO" id="GO:0072659">
    <property type="term" value="P:protein localization to plasma membrane"/>
    <property type="evidence" value="ECO:0007669"/>
    <property type="project" value="TreeGrafter"/>
</dbReference>
<accession>A0AA38M6N5</accession>
<dbReference type="PANTHER" id="PTHR12444:SF9">
    <property type="entry name" value="AGAP013133-PA"/>
    <property type="match status" value="1"/>
</dbReference>
<dbReference type="PANTHER" id="PTHR12444">
    <property type="entry name" value="PROTEIN EFR3 HOMOLOG CMP44E"/>
    <property type="match status" value="1"/>
</dbReference>
<feature type="transmembrane region" description="Helical" evidence="1">
    <location>
        <begin position="156"/>
        <end position="180"/>
    </location>
</feature>
<gene>
    <name evidence="2" type="ORF">Zmor_022349</name>
</gene>
<evidence type="ECO:0000256" key="1">
    <source>
        <dbReference type="SAM" id="Phobius"/>
    </source>
</evidence>
<dbReference type="EMBL" id="JALNTZ010000007">
    <property type="protein sequence ID" value="KAJ3644632.1"/>
    <property type="molecule type" value="Genomic_DNA"/>
</dbReference>
<dbReference type="InterPro" id="IPR016024">
    <property type="entry name" value="ARM-type_fold"/>
</dbReference>
<proteinExistence type="predicted"/>
<keyword evidence="1" id="KW-1133">Transmembrane helix</keyword>
<dbReference type="InterPro" id="IPR051851">
    <property type="entry name" value="EFR3_Homologs"/>
</dbReference>
<keyword evidence="1" id="KW-0472">Membrane</keyword>
<name>A0AA38M6N5_9CUCU</name>
<organism evidence="2 3">
    <name type="scientific">Zophobas morio</name>
    <dbReference type="NCBI Taxonomy" id="2755281"/>
    <lineage>
        <taxon>Eukaryota</taxon>
        <taxon>Metazoa</taxon>
        <taxon>Ecdysozoa</taxon>
        <taxon>Arthropoda</taxon>
        <taxon>Hexapoda</taxon>
        <taxon>Insecta</taxon>
        <taxon>Pterygota</taxon>
        <taxon>Neoptera</taxon>
        <taxon>Endopterygota</taxon>
        <taxon>Coleoptera</taxon>
        <taxon>Polyphaga</taxon>
        <taxon>Cucujiformia</taxon>
        <taxon>Tenebrionidae</taxon>
        <taxon>Zophobas</taxon>
    </lineage>
</organism>
<protein>
    <submittedName>
        <fullName evidence="2">Uncharacterized protein</fullName>
    </submittedName>
</protein>
<keyword evidence="1" id="KW-0812">Transmembrane</keyword>
<comment type="caution">
    <text evidence="2">The sequence shown here is derived from an EMBL/GenBank/DDBJ whole genome shotgun (WGS) entry which is preliminary data.</text>
</comment>